<name>A0AAD7XG82_9APHY</name>
<dbReference type="PANTHER" id="PTHR14009:SF1">
    <property type="entry name" value="MITOCHONDRIAL PROTON_CALCIUM EXCHANGER PROTEIN"/>
    <property type="match status" value="1"/>
</dbReference>
<dbReference type="GO" id="GO:0005743">
    <property type="term" value="C:mitochondrial inner membrane"/>
    <property type="evidence" value="ECO:0007669"/>
    <property type="project" value="UniProtKB-SubCell"/>
</dbReference>
<evidence type="ECO:0000256" key="7">
    <source>
        <dbReference type="PROSITE-ProRule" id="PRU01094"/>
    </source>
</evidence>
<protein>
    <recommendedName>
        <fullName evidence="8">Letm1 RBD domain-containing protein</fullName>
    </recommendedName>
</protein>
<reference evidence="9" key="1">
    <citation type="submission" date="2022-11" db="EMBL/GenBank/DDBJ databases">
        <title>Genome Sequence of Cubamyces cubensis.</title>
        <authorList>
            <person name="Buettner E."/>
        </authorList>
    </citation>
    <scope>NUCLEOTIDE SEQUENCE</scope>
    <source>
        <strain evidence="9">MPL-01</strain>
    </source>
</reference>
<evidence type="ECO:0000256" key="1">
    <source>
        <dbReference type="ARBA" id="ARBA00004434"/>
    </source>
</evidence>
<sequence>MRLRRIKKHLQAIAADDVLIAREGAGERLSVEELREALEERGIVTEGLSTDAMRARLRWWISQTSEAGNEDPIRTRVLLVARNAIGKHDA</sequence>
<accession>A0AAD7XG82</accession>
<keyword evidence="10" id="KW-1185">Reference proteome</keyword>
<keyword evidence="2" id="KW-0812">Transmembrane</keyword>
<dbReference type="InterPro" id="IPR044202">
    <property type="entry name" value="LETM1/MDM38-like"/>
</dbReference>
<dbReference type="PANTHER" id="PTHR14009">
    <property type="entry name" value="LEUCINE ZIPPER-EF-HAND CONTAINING TRANSMEMBRANE PROTEIN"/>
    <property type="match status" value="1"/>
</dbReference>
<evidence type="ECO:0000256" key="5">
    <source>
        <dbReference type="ARBA" id="ARBA00023128"/>
    </source>
</evidence>
<feature type="domain" description="Letm1 RBD" evidence="8">
    <location>
        <begin position="1"/>
        <end position="90"/>
    </location>
</feature>
<comment type="caution">
    <text evidence="9">The sequence shown here is derived from an EMBL/GenBank/DDBJ whole genome shotgun (WGS) entry which is preliminary data.</text>
</comment>
<dbReference type="GO" id="GO:0043022">
    <property type="term" value="F:ribosome binding"/>
    <property type="evidence" value="ECO:0007669"/>
    <property type="project" value="InterPro"/>
</dbReference>
<gene>
    <name evidence="9" type="ORF">ONZ51_g698</name>
</gene>
<keyword evidence="4" id="KW-1133">Transmembrane helix</keyword>
<dbReference type="Proteomes" id="UP001215151">
    <property type="component" value="Unassembled WGS sequence"/>
</dbReference>
<evidence type="ECO:0000256" key="4">
    <source>
        <dbReference type="ARBA" id="ARBA00022989"/>
    </source>
</evidence>
<dbReference type="Pfam" id="PF07766">
    <property type="entry name" value="LETM1_RBD"/>
    <property type="match status" value="1"/>
</dbReference>
<dbReference type="PROSITE" id="PS51758">
    <property type="entry name" value="LETM1_RBD"/>
    <property type="match status" value="1"/>
</dbReference>
<evidence type="ECO:0000256" key="2">
    <source>
        <dbReference type="ARBA" id="ARBA00022692"/>
    </source>
</evidence>
<keyword evidence="6" id="KW-0472">Membrane</keyword>
<evidence type="ECO:0000256" key="3">
    <source>
        <dbReference type="ARBA" id="ARBA00022792"/>
    </source>
</evidence>
<organism evidence="9 10">
    <name type="scientific">Trametes cubensis</name>
    <dbReference type="NCBI Taxonomy" id="1111947"/>
    <lineage>
        <taxon>Eukaryota</taxon>
        <taxon>Fungi</taxon>
        <taxon>Dikarya</taxon>
        <taxon>Basidiomycota</taxon>
        <taxon>Agaricomycotina</taxon>
        <taxon>Agaricomycetes</taxon>
        <taxon>Polyporales</taxon>
        <taxon>Polyporaceae</taxon>
        <taxon>Trametes</taxon>
    </lineage>
</organism>
<proteinExistence type="predicted"/>
<evidence type="ECO:0000313" key="10">
    <source>
        <dbReference type="Proteomes" id="UP001215151"/>
    </source>
</evidence>
<comment type="subcellular location">
    <subcellularLocation>
        <location evidence="1">Mitochondrion inner membrane</location>
        <topology evidence="1">Single-pass membrane protein</topology>
    </subcellularLocation>
</comment>
<dbReference type="InterPro" id="IPR033122">
    <property type="entry name" value="LETM1-like_RBD"/>
</dbReference>
<dbReference type="AlphaFoldDB" id="A0AAD7XG82"/>
<evidence type="ECO:0000256" key="6">
    <source>
        <dbReference type="ARBA" id="ARBA00023136"/>
    </source>
</evidence>
<dbReference type="EMBL" id="JAPEVG010000008">
    <property type="protein sequence ID" value="KAJ8497165.1"/>
    <property type="molecule type" value="Genomic_DNA"/>
</dbReference>
<keyword evidence="3" id="KW-0999">Mitochondrion inner membrane</keyword>
<keyword evidence="5 7" id="KW-0496">Mitochondrion</keyword>
<dbReference type="GO" id="GO:0030003">
    <property type="term" value="P:intracellular monoatomic cation homeostasis"/>
    <property type="evidence" value="ECO:0007669"/>
    <property type="project" value="TreeGrafter"/>
</dbReference>
<evidence type="ECO:0000313" key="9">
    <source>
        <dbReference type="EMBL" id="KAJ8497165.1"/>
    </source>
</evidence>
<evidence type="ECO:0000259" key="8">
    <source>
        <dbReference type="PROSITE" id="PS51758"/>
    </source>
</evidence>